<dbReference type="RefSeq" id="WP_121647411.1">
    <property type="nucleotide sequence ID" value="NZ_RCUX01000002.1"/>
</dbReference>
<comment type="caution">
    <text evidence="8">The sequence shown here is derived from an EMBL/GenBank/DDBJ whole genome shotgun (WGS) entry which is preliminary data.</text>
</comment>
<comment type="subcellular location">
    <subcellularLocation>
        <location evidence="1">Cell membrane</location>
        <topology evidence="1">Multi-pass membrane protein</topology>
    </subcellularLocation>
</comment>
<dbReference type="CDD" id="cd17478">
    <property type="entry name" value="MFS_FsR"/>
    <property type="match status" value="1"/>
</dbReference>
<feature type="transmembrane region" description="Helical" evidence="6">
    <location>
        <begin position="136"/>
        <end position="153"/>
    </location>
</feature>
<keyword evidence="4 6" id="KW-0472">Membrane</keyword>
<feature type="transmembrane region" description="Helical" evidence="6">
    <location>
        <begin position="200"/>
        <end position="219"/>
    </location>
</feature>
<dbReference type="PANTHER" id="PTHR43129:SF1">
    <property type="entry name" value="FOSMIDOMYCIN RESISTANCE PROTEIN"/>
    <property type="match status" value="1"/>
</dbReference>
<keyword evidence="9" id="KW-1185">Reference proteome</keyword>
<feature type="transmembrane region" description="Helical" evidence="6">
    <location>
        <begin position="289"/>
        <end position="308"/>
    </location>
</feature>
<evidence type="ECO:0000256" key="6">
    <source>
        <dbReference type="SAM" id="Phobius"/>
    </source>
</evidence>
<feature type="domain" description="Major facilitator superfamily (MFS) profile" evidence="7">
    <location>
        <begin position="49"/>
        <end position="428"/>
    </location>
</feature>
<evidence type="ECO:0000256" key="1">
    <source>
        <dbReference type="ARBA" id="ARBA00004651"/>
    </source>
</evidence>
<dbReference type="Pfam" id="PF07690">
    <property type="entry name" value="MFS_1"/>
    <property type="match status" value="1"/>
</dbReference>
<name>A0A3L7ACG9_9MICO</name>
<sequence>MTDRHDTVDSLESPDTGALPMVAPPRMSGPVSEPATKPPPAAGEIRRGPLALMSITHVVNDFYSGAVPALIPFMVMERNYTYAAASAIMLAANLLGSILQPAFGLLVDRWRMPWLAVVGFLLAGVGVGVSGLTQDLVFTCLAVAGTGLGVAAYHPAATRLAKAASGPHTSGLAIFSVGGNIGMALAPLAVSLVIGSLGLAATPLLALPAVVLALAVALWRGIERARRSRAGAPAVVPSRPAPVGKDDWAGFGGFSAMVIVASAGSAGIQAFLALFLINEFGVSTEFGAGSLTLFTGMGVAGTLAGGWMADRIGHIRTLRLGYLIGPLALAVMLLAPGTVVALIAIGVLGFAAFIPFSVQVALGMKYLPNRIGTSSGLTLGLGATVGGLFAPVYGFLADGHGLRFALIVGLAVKTLALVMTFFLKKPGGPGRA</sequence>
<feature type="transmembrane region" description="Helical" evidence="6">
    <location>
        <begin position="173"/>
        <end position="194"/>
    </location>
</feature>
<feature type="region of interest" description="Disordered" evidence="5">
    <location>
        <begin position="1"/>
        <end position="41"/>
    </location>
</feature>
<feature type="transmembrane region" description="Helical" evidence="6">
    <location>
        <begin position="402"/>
        <end position="423"/>
    </location>
</feature>
<evidence type="ECO:0000313" key="8">
    <source>
        <dbReference type="EMBL" id="RLP77428.1"/>
    </source>
</evidence>
<keyword evidence="3 6" id="KW-1133">Transmembrane helix</keyword>
<feature type="transmembrane region" description="Helical" evidence="6">
    <location>
        <begin position="248"/>
        <end position="277"/>
    </location>
</feature>
<dbReference type="InterPro" id="IPR011701">
    <property type="entry name" value="MFS"/>
</dbReference>
<keyword evidence="2 6" id="KW-0812">Transmembrane</keyword>
<dbReference type="GO" id="GO:0022857">
    <property type="term" value="F:transmembrane transporter activity"/>
    <property type="evidence" value="ECO:0007669"/>
    <property type="project" value="InterPro"/>
</dbReference>
<dbReference type="Proteomes" id="UP000272503">
    <property type="component" value="Unassembled WGS sequence"/>
</dbReference>
<evidence type="ECO:0000256" key="5">
    <source>
        <dbReference type="SAM" id="MobiDB-lite"/>
    </source>
</evidence>
<feature type="transmembrane region" description="Helical" evidence="6">
    <location>
        <begin position="80"/>
        <end position="100"/>
    </location>
</feature>
<dbReference type="Gene3D" id="1.20.1250.20">
    <property type="entry name" value="MFS general substrate transporter like domains"/>
    <property type="match status" value="2"/>
</dbReference>
<evidence type="ECO:0000256" key="3">
    <source>
        <dbReference type="ARBA" id="ARBA00022989"/>
    </source>
</evidence>
<evidence type="ECO:0000313" key="9">
    <source>
        <dbReference type="Proteomes" id="UP000272503"/>
    </source>
</evidence>
<feature type="transmembrane region" description="Helical" evidence="6">
    <location>
        <begin position="376"/>
        <end position="396"/>
    </location>
</feature>
<dbReference type="SUPFAM" id="SSF103473">
    <property type="entry name" value="MFS general substrate transporter"/>
    <property type="match status" value="1"/>
</dbReference>
<reference evidence="8 9" key="1">
    <citation type="submission" date="2018-10" db="EMBL/GenBank/DDBJ databases">
        <authorList>
            <person name="Li J."/>
        </authorList>
    </citation>
    <scope>NUCLEOTIDE SEQUENCE [LARGE SCALE GENOMIC DNA]</scope>
    <source>
        <strain evidence="8 9">IF 016277</strain>
    </source>
</reference>
<evidence type="ECO:0000256" key="4">
    <source>
        <dbReference type="ARBA" id="ARBA00023136"/>
    </source>
</evidence>
<dbReference type="PANTHER" id="PTHR43129">
    <property type="entry name" value="FOSMIDOMYCIN RESISTANCE PROTEIN"/>
    <property type="match status" value="1"/>
</dbReference>
<evidence type="ECO:0000256" key="2">
    <source>
        <dbReference type="ARBA" id="ARBA00022692"/>
    </source>
</evidence>
<dbReference type="EMBL" id="RCUX01000002">
    <property type="protein sequence ID" value="RLP77428.1"/>
    <property type="molecule type" value="Genomic_DNA"/>
</dbReference>
<feature type="transmembrane region" description="Helical" evidence="6">
    <location>
        <begin position="112"/>
        <end position="130"/>
    </location>
</feature>
<dbReference type="InterPro" id="IPR036259">
    <property type="entry name" value="MFS_trans_sf"/>
</dbReference>
<gene>
    <name evidence="8" type="ORF">D9V32_02990</name>
</gene>
<feature type="transmembrane region" description="Helical" evidence="6">
    <location>
        <begin position="320"/>
        <end position="337"/>
    </location>
</feature>
<proteinExistence type="predicted"/>
<protein>
    <submittedName>
        <fullName evidence="8">MFS transporter</fullName>
    </submittedName>
</protein>
<dbReference type="PROSITE" id="PS50850">
    <property type="entry name" value="MFS"/>
    <property type="match status" value="1"/>
</dbReference>
<dbReference type="InterPro" id="IPR020846">
    <property type="entry name" value="MFS_dom"/>
</dbReference>
<accession>A0A3L7ACG9</accession>
<organism evidence="8 9">
    <name type="scientific">Mycetocola tolaasinivorans</name>
    <dbReference type="NCBI Taxonomy" id="76635"/>
    <lineage>
        <taxon>Bacteria</taxon>
        <taxon>Bacillati</taxon>
        <taxon>Actinomycetota</taxon>
        <taxon>Actinomycetes</taxon>
        <taxon>Micrococcales</taxon>
        <taxon>Microbacteriaceae</taxon>
        <taxon>Mycetocola</taxon>
    </lineage>
</organism>
<dbReference type="AlphaFoldDB" id="A0A3L7ACG9"/>
<dbReference type="OrthoDB" id="102502at2"/>
<evidence type="ECO:0000259" key="7">
    <source>
        <dbReference type="PROSITE" id="PS50850"/>
    </source>
</evidence>
<dbReference type="GO" id="GO:0005886">
    <property type="term" value="C:plasma membrane"/>
    <property type="evidence" value="ECO:0007669"/>
    <property type="project" value="UniProtKB-SubCell"/>
</dbReference>